<dbReference type="Proteomes" id="UP000823399">
    <property type="component" value="Unassembled WGS sequence"/>
</dbReference>
<dbReference type="GeneID" id="64695638"/>
<organism evidence="1 2">
    <name type="scientific">Suillus discolor</name>
    <dbReference type="NCBI Taxonomy" id="1912936"/>
    <lineage>
        <taxon>Eukaryota</taxon>
        <taxon>Fungi</taxon>
        <taxon>Dikarya</taxon>
        <taxon>Basidiomycota</taxon>
        <taxon>Agaricomycotina</taxon>
        <taxon>Agaricomycetes</taxon>
        <taxon>Agaricomycetidae</taxon>
        <taxon>Boletales</taxon>
        <taxon>Suillineae</taxon>
        <taxon>Suillaceae</taxon>
        <taxon>Suillus</taxon>
    </lineage>
</organism>
<reference evidence="1" key="1">
    <citation type="journal article" date="2020" name="New Phytol.">
        <title>Comparative genomics reveals dynamic genome evolution in host specialist ectomycorrhizal fungi.</title>
        <authorList>
            <person name="Lofgren L.A."/>
            <person name="Nguyen N.H."/>
            <person name="Vilgalys R."/>
            <person name="Ruytinx J."/>
            <person name="Liao H.L."/>
            <person name="Branco S."/>
            <person name="Kuo A."/>
            <person name="LaButti K."/>
            <person name="Lipzen A."/>
            <person name="Andreopoulos W."/>
            <person name="Pangilinan J."/>
            <person name="Riley R."/>
            <person name="Hundley H."/>
            <person name="Na H."/>
            <person name="Barry K."/>
            <person name="Grigoriev I.V."/>
            <person name="Stajich J.E."/>
            <person name="Kennedy P.G."/>
        </authorList>
    </citation>
    <scope>NUCLEOTIDE SEQUENCE</scope>
    <source>
        <strain evidence="1">FC423</strain>
    </source>
</reference>
<dbReference type="RefSeq" id="XP_041296617.1">
    <property type="nucleotide sequence ID" value="XM_041433379.1"/>
</dbReference>
<sequence>MHLQLLMQQYLKPTPNSHFIEIGDHIEVLDGKHVGKCSIVDWLGDIVTVACGPEYQMKGVVHNIDIPNAHLTMLCDGDQSLLCVPIRFVTKICNTFLDSFHNDIGQKVFIIGGNQKGYRAMLCCVWVTADYTQTAQSCYQVWNETGWCDARRPRTIDAQDTEVEKLPNSSPLPWLMLKEFSSKLLTYHVLLKVSSNFLCGRLYKRFVSTAYPDPFCSENGPMPEGHVIAFCTFNGACAAIEHYHIPASNLSPAHPCKKKQQCLILGRAHHGALGTVVNCWTKKQTVDLSISAAGTVNTYI</sequence>
<gene>
    <name evidence="1" type="ORF">F5147DRAFT_649832</name>
</gene>
<protein>
    <submittedName>
        <fullName evidence="1">Uncharacterized protein</fullName>
    </submittedName>
</protein>
<evidence type="ECO:0000313" key="1">
    <source>
        <dbReference type="EMBL" id="KAG2114669.1"/>
    </source>
</evidence>
<dbReference type="OrthoDB" id="2668238at2759"/>
<evidence type="ECO:0000313" key="2">
    <source>
        <dbReference type="Proteomes" id="UP000823399"/>
    </source>
</evidence>
<proteinExistence type="predicted"/>
<dbReference type="EMBL" id="JABBWM010000009">
    <property type="protein sequence ID" value="KAG2114669.1"/>
    <property type="molecule type" value="Genomic_DNA"/>
</dbReference>
<keyword evidence="2" id="KW-1185">Reference proteome</keyword>
<name>A0A9P7FFB9_9AGAM</name>
<accession>A0A9P7FFB9</accession>
<comment type="caution">
    <text evidence="1">The sequence shown here is derived from an EMBL/GenBank/DDBJ whole genome shotgun (WGS) entry which is preliminary data.</text>
</comment>
<dbReference type="AlphaFoldDB" id="A0A9P7FFB9"/>